<dbReference type="Proteomes" id="UP000245626">
    <property type="component" value="Unassembled WGS sequence"/>
</dbReference>
<organism evidence="1 2">
    <name type="scientific">Violaceomyces palustris</name>
    <dbReference type="NCBI Taxonomy" id="1673888"/>
    <lineage>
        <taxon>Eukaryota</taxon>
        <taxon>Fungi</taxon>
        <taxon>Dikarya</taxon>
        <taxon>Basidiomycota</taxon>
        <taxon>Ustilaginomycotina</taxon>
        <taxon>Ustilaginomycetes</taxon>
        <taxon>Violaceomycetales</taxon>
        <taxon>Violaceomycetaceae</taxon>
        <taxon>Violaceomyces</taxon>
    </lineage>
</organism>
<accession>A0ACD0P3M7</accession>
<sequence>MLERRKASYSILLLSSSNLVIHRLAGHSQESEWTLYPRPTQHLSSLPRGEQRKRGSFRLGWGRGSTCSDPFPSDFSSESWMLCRLKGGGGFLRKGSYSPPVHHCFDLPRLGGGRGQGVRDVGSRFSLSSLREGFGFHSLATLRGHALILPRWWIRRFFFFPFSVLYFISF</sequence>
<keyword evidence="2" id="KW-1185">Reference proteome</keyword>
<reference evidence="1 2" key="1">
    <citation type="journal article" date="2018" name="Mol. Biol. Evol.">
        <title>Broad Genomic Sampling Reveals a Smut Pathogenic Ancestry of the Fungal Clade Ustilaginomycotina.</title>
        <authorList>
            <person name="Kijpornyongpan T."/>
            <person name="Mondo S.J."/>
            <person name="Barry K."/>
            <person name="Sandor L."/>
            <person name="Lee J."/>
            <person name="Lipzen A."/>
            <person name="Pangilinan J."/>
            <person name="LaButti K."/>
            <person name="Hainaut M."/>
            <person name="Henrissat B."/>
            <person name="Grigoriev I.V."/>
            <person name="Spatafora J.W."/>
            <person name="Aime M.C."/>
        </authorList>
    </citation>
    <scope>NUCLEOTIDE SEQUENCE [LARGE SCALE GENOMIC DNA]</scope>
    <source>
        <strain evidence="1 2">SA 807</strain>
    </source>
</reference>
<evidence type="ECO:0000313" key="1">
    <source>
        <dbReference type="EMBL" id="PWN52705.1"/>
    </source>
</evidence>
<dbReference type="EMBL" id="KZ819762">
    <property type="protein sequence ID" value="PWN52705.1"/>
    <property type="molecule type" value="Genomic_DNA"/>
</dbReference>
<name>A0ACD0P3M7_9BASI</name>
<gene>
    <name evidence="1" type="ORF">IE53DRAFT_259061</name>
</gene>
<protein>
    <submittedName>
        <fullName evidence="1">Uncharacterized protein</fullName>
    </submittedName>
</protein>
<proteinExistence type="predicted"/>
<evidence type="ECO:0000313" key="2">
    <source>
        <dbReference type="Proteomes" id="UP000245626"/>
    </source>
</evidence>